<dbReference type="EMBL" id="JAVFWL010000004">
    <property type="protein sequence ID" value="KAK6747737.1"/>
    <property type="molecule type" value="Genomic_DNA"/>
</dbReference>
<proteinExistence type="predicted"/>
<dbReference type="PANTHER" id="PTHR46060">
    <property type="entry name" value="MARINER MOS1 TRANSPOSASE-LIKE PROTEIN"/>
    <property type="match status" value="1"/>
</dbReference>
<dbReference type="InterPro" id="IPR052709">
    <property type="entry name" value="Transposase-MT_Hybrid"/>
</dbReference>
<evidence type="ECO:0000259" key="2">
    <source>
        <dbReference type="Pfam" id="PF17906"/>
    </source>
</evidence>
<dbReference type="Proteomes" id="UP001303046">
    <property type="component" value="Unassembled WGS sequence"/>
</dbReference>
<dbReference type="Pfam" id="PF17906">
    <property type="entry name" value="HTH_48"/>
    <property type="match status" value="1"/>
</dbReference>
<gene>
    <name evidence="3" type="primary">Necator_chrIV.g14041</name>
    <name evidence="3" type="ORF">RB195_000747</name>
</gene>
<feature type="region of interest" description="Disordered" evidence="1">
    <location>
        <begin position="1"/>
        <end position="20"/>
    </location>
</feature>
<dbReference type="InterPro" id="IPR041426">
    <property type="entry name" value="Mos1_HTH"/>
</dbReference>
<reference evidence="3 4" key="1">
    <citation type="submission" date="2023-08" db="EMBL/GenBank/DDBJ databases">
        <title>A Necator americanus chromosomal reference genome.</title>
        <authorList>
            <person name="Ilik V."/>
            <person name="Petrzelkova K.J."/>
            <person name="Pardy F."/>
            <person name="Fuh T."/>
            <person name="Niatou-Singa F.S."/>
            <person name="Gouil Q."/>
            <person name="Baker L."/>
            <person name="Ritchie M.E."/>
            <person name="Jex A.R."/>
            <person name="Gazzola D."/>
            <person name="Li H."/>
            <person name="Toshio Fujiwara R."/>
            <person name="Zhan B."/>
            <person name="Aroian R.V."/>
            <person name="Pafco B."/>
            <person name="Schwarz E.M."/>
        </authorList>
    </citation>
    <scope>NUCLEOTIDE SEQUENCE [LARGE SCALE GENOMIC DNA]</scope>
    <source>
        <strain evidence="3 4">Aroian</strain>
        <tissue evidence="3">Whole animal</tissue>
    </source>
</reference>
<dbReference type="PANTHER" id="PTHR46060:SF2">
    <property type="entry name" value="HISTONE-LYSINE N-METHYLTRANSFERASE SETMAR"/>
    <property type="match status" value="1"/>
</dbReference>
<accession>A0ABR1DB69</accession>
<organism evidence="3 4">
    <name type="scientific">Necator americanus</name>
    <name type="common">Human hookworm</name>
    <dbReference type="NCBI Taxonomy" id="51031"/>
    <lineage>
        <taxon>Eukaryota</taxon>
        <taxon>Metazoa</taxon>
        <taxon>Ecdysozoa</taxon>
        <taxon>Nematoda</taxon>
        <taxon>Chromadorea</taxon>
        <taxon>Rhabditida</taxon>
        <taxon>Rhabditina</taxon>
        <taxon>Rhabditomorpha</taxon>
        <taxon>Strongyloidea</taxon>
        <taxon>Ancylostomatidae</taxon>
        <taxon>Bunostominae</taxon>
        <taxon>Necator</taxon>
    </lineage>
</organism>
<evidence type="ECO:0000256" key="1">
    <source>
        <dbReference type="SAM" id="MobiDB-lite"/>
    </source>
</evidence>
<comment type="caution">
    <text evidence="3">The sequence shown here is derived from an EMBL/GenBank/DDBJ whole genome shotgun (WGS) entry which is preliminary data.</text>
</comment>
<protein>
    <recommendedName>
        <fullName evidence="2">Mos1 transposase HTH domain-containing protein</fullName>
    </recommendedName>
</protein>
<sequence>MSLYEGGSSHHITDGSSDPNETFKSCDLVINQSAFHTSRLRSKVSKMSNRNVRQIYFYEFKLGRTAAQTARNINEVWGQGSSNECTAQRWFQKFRAGNTSLEDESHGSRPLILDNFSELF</sequence>
<feature type="domain" description="Mos1 transposase HTH" evidence="2">
    <location>
        <begin position="50"/>
        <end position="98"/>
    </location>
</feature>
<evidence type="ECO:0000313" key="3">
    <source>
        <dbReference type="EMBL" id="KAK6747737.1"/>
    </source>
</evidence>
<name>A0ABR1DB69_NECAM</name>
<evidence type="ECO:0000313" key="4">
    <source>
        <dbReference type="Proteomes" id="UP001303046"/>
    </source>
</evidence>
<dbReference type="Gene3D" id="1.10.10.1450">
    <property type="match status" value="1"/>
</dbReference>
<keyword evidence="4" id="KW-1185">Reference proteome</keyword>